<feature type="domain" description="Fibronectin type-III" evidence="14">
    <location>
        <begin position="306"/>
        <end position="410"/>
    </location>
</feature>
<organism evidence="15 16">
    <name type="scientific">Monodon monoceros</name>
    <name type="common">Narwhal</name>
    <name type="synonym">Ceratodon monodon</name>
    <dbReference type="NCBI Taxonomy" id="40151"/>
    <lineage>
        <taxon>Eukaryota</taxon>
        <taxon>Metazoa</taxon>
        <taxon>Chordata</taxon>
        <taxon>Craniata</taxon>
        <taxon>Vertebrata</taxon>
        <taxon>Euteleostomi</taxon>
        <taxon>Mammalia</taxon>
        <taxon>Eutheria</taxon>
        <taxon>Laurasiatheria</taxon>
        <taxon>Artiodactyla</taxon>
        <taxon>Whippomorpha</taxon>
        <taxon>Cetacea</taxon>
        <taxon>Odontoceti</taxon>
        <taxon>Monodontidae</taxon>
        <taxon>Monodon</taxon>
    </lineage>
</organism>
<evidence type="ECO:0000256" key="7">
    <source>
        <dbReference type="ARBA" id="ARBA00023136"/>
    </source>
</evidence>
<keyword evidence="3" id="KW-0812">Transmembrane</keyword>
<evidence type="ECO:0000256" key="9">
    <source>
        <dbReference type="ARBA" id="ARBA00023180"/>
    </source>
</evidence>
<dbReference type="GO" id="GO:0005179">
    <property type="term" value="F:hormone activity"/>
    <property type="evidence" value="ECO:0007669"/>
    <property type="project" value="InterPro"/>
</dbReference>
<feature type="signal peptide" evidence="13">
    <location>
        <begin position="1"/>
        <end position="21"/>
    </location>
</feature>
<dbReference type="CDD" id="cd04365">
    <property type="entry name" value="IlGF_relaxin_like"/>
    <property type="match status" value="1"/>
</dbReference>
<sequence length="765" mass="83472">AVLSSMAKRPLLLLLAMGVLAGELWTEAQAAPYGVKLCGREFIRAVICTCGGSWWRGQTSWPVKLWVRLGRDAFPDADSNADSELDEAVASSEWLALTNRNVLAGLSSNCCKCGCGKSQISSPCWKGNWAARQHQGERPSPAIHLTGIQLGTCFWPLMHSFISESQSLCPLPSPCLPAPLPPTSPAGGSKAADPRPREGLSGAAKGREAEAQGSPGPLQCYGFGPLGDLNCSWEPLGDLGAPSTLYLQSQKYHSNKTWTVAVPTGQSWVTIPREQLTTSDELLVWVAKAGQPLWPPVFVNLETRMKPDAPQLYPDVDFSEDDPLEATVQWAPPMWPPHKVLVCQFYYRRCQEMAWMLLEPEVKSIPLTPVDIQDLELATGYEVSGRCQVEEEEDLWSEWSPILSFQTPPSDVWISGNICGAPGGQEPLLLWKASGHCVQVSYRVWFQIKDQEVIQEETSCCNISIPTQAEWAGVSAINATSWEPPTNLSLACLGPGFAPRGVVVSIIPVSSDLLVTWQQGSGGLQEHVVDWARDGDPLEDLNWVWLPPGNLSAVLPGDFEGGVPYQITVTAVSPWGLAPAPSVWKFREELVSGSTRTITLPDLHWGTCELWVTASTIAGQGPPGPSLRFHLPDNTLKWKVLPVVLLVWGLLLTGCGVSLATSGRCVHLRHKVLPHWVWEKVPDPANSNFSLPHMKEVPQAQPPGDLPILEVEEIEQVPIMEAPQASAPLDSGYEKHFLPTPEELGFLGHTPGSRLWTEPTPGGER</sequence>
<feature type="non-terminal residue" evidence="15">
    <location>
        <position position="1"/>
    </location>
</feature>
<reference evidence="16" key="1">
    <citation type="journal article" date="2019" name="IScience">
        <title>Narwhal Genome Reveals Long-Term Low Genetic Diversity despite Current Large Abundance Size.</title>
        <authorList>
            <person name="Westbury M.V."/>
            <person name="Petersen B."/>
            <person name="Garde E."/>
            <person name="Heide-Jorgensen M.P."/>
            <person name="Lorenzen E.D."/>
        </authorList>
    </citation>
    <scope>NUCLEOTIDE SEQUENCE [LARGE SCALE GENOMIC DNA]</scope>
</reference>
<dbReference type="PROSITE" id="PS50853">
    <property type="entry name" value="FN3"/>
    <property type="match status" value="2"/>
</dbReference>
<dbReference type="FunFam" id="2.60.40.10:FF:001691">
    <property type="entry name" value="interleukin-27 receptor subunit alpha"/>
    <property type="match status" value="1"/>
</dbReference>
<dbReference type="Proteomes" id="UP000308365">
    <property type="component" value="Unassembled WGS sequence"/>
</dbReference>
<dbReference type="AlphaFoldDB" id="A0A4U1EQN6"/>
<dbReference type="GO" id="GO:0005886">
    <property type="term" value="C:plasma membrane"/>
    <property type="evidence" value="ECO:0007669"/>
    <property type="project" value="UniProtKB-ARBA"/>
</dbReference>
<dbReference type="InterPro" id="IPR036116">
    <property type="entry name" value="FN3_sf"/>
</dbReference>
<comment type="similarity">
    <text evidence="2">Belongs to the type I cytokine receptor family. Type 2 subfamily.</text>
</comment>
<dbReference type="GO" id="GO:0045509">
    <property type="term" value="F:interleukin-27 receptor activity"/>
    <property type="evidence" value="ECO:0007669"/>
    <property type="project" value="TreeGrafter"/>
</dbReference>
<dbReference type="InterPro" id="IPR013783">
    <property type="entry name" value="Ig-like_fold"/>
</dbReference>
<protein>
    <recommendedName>
        <fullName evidence="10">Interleukin-27 receptor subunit alpha</fullName>
    </recommendedName>
    <alternativeName>
        <fullName evidence="11">Type I T-cell cytokine receptor</fullName>
    </alternativeName>
</protein>
<feature type="region of interest" description="Disordered" evidence="12">
    <location>
        <begin position="180"/>
        <end position="217"/>
    </location>
</feature>
<evidence type="ECO:0000259" key="14">
    <source>
        <dbReference type="PROSITE" id="PS50853"/>
    </source>
</evidence>
<proteinExistence type="inferred from homology"/>
<keyword evidence="6" id="KW-1133">Transmembrane helix</keyword>
<dbReference type="SUPFAM" id="SSF49265">
    <property type="entry name" value="Fibronectin type III"/>
    <property type="match status" value="2"/>
</dbReference>
<accession>A0A4U1EQN6</accession>
<evidence type="ECO:0000256" key="2">
    <source>
        <dbReference type="ARBA" id="ARBA00008921"/>
    </source>
</evidence>
<evidence type="ECO:0000256" key="1">
    <source>
        <dbReference type="ARBA" id="ARBA00004479"/>
    </source>
</evidence>
<evidence type="ECO:0000256" key="5">
    <source>
        <dbReference type="ARBA" id="ARBA00022737"/>
    </source>
</evidence>
<evidence type="ECO:0000256" key="4">
    <source>
        <dbReference type="ARBA" id="ARBA00022729"/>
    </source>
</evidence>
<evidence type="ECO:0000256" key="13">
    <source>
        <dbReference type="SAM" id="SignalP"/>
    </source>
</evidence>
<evidence type="ECO:0000313" key="16">
    <source>
        <dbReference type="Proteomes" id="UP000308365"/>
    </source>
</evidence>
<dbReference type="Gene3D" id="2.60.40.10">
    <property type="entry name" value="Immunoglobulins"/>
    <property type="match status" value="2"/>
</dbReference>
<dbReference type="CDD" id="cd00063">
    <property type="entry name" value="FN3"/>
    <property type="match status" value="1"/>
</dbReference>
<feature type="non-terminal residue" evidence="15">
    <location>
        <position position="765"/>
    </location>
</feature>
<dbReference type="InterPro" id="IPR003961">
    <property type="entry name" value="FN3_dom"/>
</dbReference>
<dbReference type="SUPFAM" id="SSF56994">
    <property type="entry name" value="Insulin-like"/>
    <property type="match status" value="1"/>
</dbReference>
<keyword evidence="8" id="KW-0675">Receptor</keyword>
<dbReference type="PANTHER" id="PTHR48423:SF1">
    <property type="entry name" value="INTERLEUKIN-27 RECEPTOR SUBUNIT ALPHA"/>
    <property type="match status" value="1"/>
</dbReference>
<evidence type="ECO:0000256" key="11">
    <source>
        <dbReference type="ARBA" id="ARBA00078561"/>
    </source>
</evidence>
<gene>
    <name evidence="15" type="ORF">EI555_007147</name>
</gene>
<dbReference type="EMBL" id="RWIC01000940">
    <property type="protein sequence ID" value="TKC38788.1"/>
    <property type="molecule type" value="Genomic_DNA"/>
</dbReference>
<keyword evidence="4 13" id="KW-0732">Signal</keyword>
<comment type="caution">
    <text evidence="15">The sequence shown here is derived from an EMBL/GenBank/DDBJ whole genome shotgun (WGS) entry which is preliminary data.</text>
</comment>
<dbReference type="InterPro" id="IPR016179">
    <property type="entry name" value="Insulin-like"/>
</dbReference>
<keyword evidence="9" id="KW-0325">Glycoprotein</keyword>
<name>A0A4U1EQN6_MONMO</name>
<dbReference type="SMART" id="SM00078">
    <property type="entry name" value="IlGF"/>
    <property type="match status" value="1"/>
</dbReference>
<keyword evidence="7" id="KW-0472">Membrane</keyword>
<comment type="subcellular location">
    <subcellularLocation>
        <location evidence="1">Membrane</location>
        <topology evidence="1">Single-pass type I membrane protein</topology>
    </subcellularLocation>
</comment>
<dbReference type="InterPro" id="IPR036438">
    <property type="entry name" value="Insulin-like_sf"/>
</dbReference>
<dbReference type="FunFam" id="2.60.40.10:FF:001712">
    <property type="entry name" value="Interleukin-27 receptor subunit alpha"/>
    <property type="match status" value="1"/>
</dbReference>
<evidence type="ECO:0000256" key="6">
    <source>
        <dbReference type="ARBA" id="ARBA00022989"/>
    </source>
</evidence>
<evidence type="ECO:0000256" key="10">
    <source>
        <dbReference type="ARBA" id="ARBA00070665"/>
    </source>
</evidence>
<keyword evidence="5" id="KW-0677">Repeat</keyword>
<evidence type="ECO:0000256" key="8">
    <source>
        <dbReference type="ARBA" id="ARBA00023170"/>
    </source>
</evidence>
<dbReference type="GO" id="GO:0005576">
    <property type="term" value="C:extracellular region"/>
    <property type="evidence" value="ECO:0007669"/>
    <property type="project" value="InterPro"/>
</dbReference>
<dbReference type="PANTHER" id="PTHR48423">
    <property type="entry name" value="INTERLEUKIN-27 RECEPTOR SUBUNIT ALPHA"/>
    <property type="match status" value="1"/>
</dbReference>
<dbReference type="InterPro" id="IPR052672">
    <property type="entry name" value="Type1_Cytokine_Rcpt_Type2"/>
</dbReference>
<evidence type="ECO:0000313" key="15">
    <source>
        <dbReference type="EMBL" id="TKC38788.1"/>
    </source>
</evidence>
<feature type="chain" id="PRO_5020473300" description="Interleukin-27 receptor subunit alpha" evidence="13">
    <location>
        <begin position="22"/>
        <end position="765"/>
    </location>
</feature>
<feature type="domain" description="Fibronectin type-III" evidence="14">
    <location>
        <begin position="498"/>
        <end position="593"/>
    </location>
</feature>
<evidence type="ECO:0000256" key="3">
    <source>
        <dbReference type="ARBA" id="ARBA00022692"/>
    </source>
</evidence>
<evidence type="ECO:0000256" key="12">
    <source>
        <dbReference type="SAM" id="MobiDB-lite"/>
    </source>
</evidence>